<accession>A0ABW4E2S1</accession>
<evidence type="ECO:0000256" key="1">
    <source>
        <dbReference type="SAM" id="Phobius"/>
    </source>
</evidence>
<evidence type="ECO:0000313" key="2">
    <source>
        <dbReference type="EMBL" id="MFD1483687.1"/>
    </source>
</evidence>
<feature type="transmembrane region" description="Helical" evidence="1">
    <location>
        <begin position="53"/>
        <end position="71"/>
    </location>
</feature>
<keyword evidence="1" id="KW-1133">Transmembrane helix</keyword>
<comment type="caution">
    <text evidence="2">The sequence shown here is derived from an EMBL/GenBank/DDBJ whole genome shotgun (WGS) entry which is preliminary data.</text>
</comment>
<proteinExistence type="predicted"/>
<reference evidence="3" key="1">
    <citation type="journal article" date="2019" name="Int. J. Syst. Evol. Microbiol.">
        <title>The Global Catalogue of Microorganisms (GCM) 10K type strain sequencing project: providing services to taxonomists for standard genome sequencing and annotation.</title>
        <authorList>
            <consortium name="The Broad Institute Genomics Platform"/>
            <consortium name="The Broad Institute Genome Sequencing Center for Infectious Disease"/>
            <person name="Wu L."/>
            <person name="Ma J."/>
        </authorList>
    </citation>
    <scope>NUCLEOTIDE SEQUENCE [LARGE SCALE GENOMIC DNA]</scope>
    <source>
        <strain evidence="3">CCM 8903</strain>
    </source>
</reference>
<dbReference type="EMBL" id="JBHTON010000001">
    <property type="protein sequence ID" value="MFD1483687.1"/>
    <property type="molecule type" value="Genomic_DNA"/>
</dbReference>
<dbReference type="Proteomes" id="UP001597252">
    <property type="component" value="Unassembled WGS sequence"/>
</dbReference>
<keyword evidence="1" id="KW-0812">Transmembrane</keyword>
<organism evidence="2 3">
    <name type="scientific">Lacticaseibacillus baoqingensis</name>
    <dbReference type="NCBI Taxonomy" id="2486013"/>
    <lineage>
        <taxon>Bacteria</taxon>
        <taxon>Bacillati</taxon>
        <taxon>Bacillota</taxon>
        <taxon>Bacilli</taxon>
        <taxon>Lactobacillales</taxon>
        <taxon>Lactobacillaceae</taxon>
        <taxon>Lacticaseibacillus</taxon>
    </lineage>
</organism>
<sequence>MGAFIRNNLLVRELAVGLLLIIVLVSFYIRYAKASHRRYERTRERRMAMVVRSARRQLVVVLLLLVAVLVYDRVLPHWGLGASQAATQSVKVASSSHQPAAKKAVQSKAASQQAKSRLTQAASAKAASAKQASAQAAASASAKQASAQAAAKSQASQTAASQASAKAASQAQANQPSPKAKAVAAVQQYLVQHPAAAADRVDNVGVIEYSTDYNGIPAYHVGLYQTQGDGSSVAIHMYFVYANGQTAKAY</sequence>
<evidence type="ECO:0000313" key="3">
    <source>
        <dbReference type="Proteomes" id="UP001597252"/>
    </source>
</evidence>
<keyword evidence="1" id="KW-0472">Membrane</keyword>
<protein>
    <recommendedName>
        <fullName evidence="4">PepSY domain-containing protein</fullName>
    </recommendedName>
</protein>
<dbReference type="RefSeq" id="WP_125750251.1">
    <property type="nucleotide sequence ID" value="NZ_JBHTON010000001.1"/>
</dbReference>
<name>A0ABW4E2S1_9LACO</name>
<keyword evidence="3" id="KW-1185">Reference proteome</keyword>
<evidence type="ECO:0008006" key="4">
    <source>
        <dbReference type="Google" id="ProtNLM"/>
    </source>
</evidence>
<feature type="transmembrane region" description="Helical" evidence="1">
    <location>
        <begin position="14"/>
        <end position="32"/>
    </location>
</feature>
<gene>
    <name evidence="2" type="ORF">ACFQ5J_00290</name>
</gene>